<dbReference type="Proteomes" id="UP000078516">
    <property type="component" value="Unassembled WGS sequence"/>
</dbReference>
<feature type="compositionally biased region" description="Basic residues" evidence="1">
    <location>
        <begin position="215"/>
        <end position="227"/>
    </location>
</feature>
<dbReference type="RefSeq" id="WP_067485052.1">
    <property type="nucleotide sequence ID" value="NZ_JAQHXT010000008.1"/>
</dbReference>
<dbReference type="AlphaFoldDB" id="A0A179EPE3"/>
<evidence type="ECO:0000313" key="2">
    <source>
        <dbReference type="EMBL" id="OAQ55054.1"/>
    </source>
</evidence>
<gene>
    <name evidence="2" type="ORF">A6E74_10680</name>
</gene>
<feature type="region of interest" description="Disordered" evidence="1">
    <location>
        <begin position="187"/>
        <end position="235"/>
    </location>
</feature>
<keyword evidence="3" id="KW-1185">Reference proteome</keyword>
<reference evidence="2 3" key="1">
    <citation type="submission" date="2016-04" db="EMBL/GenBank/DDBJ databases">
        <title>Draft genome of an Enterococcus thailandicus strain isolated from bovine feces.</title>
        <authorList>
            <person name="Beukers A.G."/>
            <person name="Zaheer R."/>
            <person name="Goji N."/>
            <person name="Cook S.R."/>
            <person name="Amoako K."/>
            <person name="Chaves A.V."/>
            <person name="Ward M.P."/>
            <person name="Mcallister T.A."/>
        </authorList>
    </citation>
    <scope>NUCLEOTIDE SEQUENCE [LARGE SCALE GENOMIC DNA]</scope>
    <source>
        <strain evidence="2 3">F0711D 46</strain>
    </source>
</reference>
<evidence type="ECO:0000256" key="1">
    <source>
        <dbReference type="SAM" id="MobiDB-lite"/>
    </source>
</evidence>
<feature type="compositionally biased region" description="Basic and acidic residues" evidence="1">
    <location>
        <begin position="193"/>
        <end position="213"/>
    </location>
</feature>
<feature type="compositionally biased region" description="Basic and acidic residues" evidence="1">
    <location>
        <begin position="82"/>
        <end position="99"/>
    </location>
</feature>
<organism evidence="2 3">
    <name type="scientific">Enterococcus thailandicus</name>
    <dbReference type="NCBI Taxonomy" id="417368"/>
    <lineage>
        <taxon>Bacteria</taxon>
        <taxon>Bacillati</taxon>
        <taxon>Bacillota</taxon>
        <taxon>Bacilli</taxon>
        <taxon>Lactobacillales</taxon>
        <taxon>Enterococcaceae</taxon>
        <taxon>Enterococcus</taxon>
    </lineage>
</organism>
<feature type="region of interest" description="Disordered" evidence="1">
    <location>
        <begin position="36"/>
        <end position="138"/>
    </location>
</feature>
<feature type="compositionally biased region" description="Basic and acidic residues" evidence="1">
    <location>
        <begin position="37"/>
        <end position="66"/>
    </location>
</feature>
<proteinExistence type="predicted"/>
<sequence length="253" mass="29602">MKEIKRKHFRFPAYDDETGVKLSTESNRVLFDGVDDLMSKTDQHPQQRYGRTKEFHFDESEREQTHQRKQRRTMSGTTKGTPRQEKLEHYKENLPEYGKHYQPKTTSTGRKQLFGEKNHVQTNQQVTSPTRNTKSSTTNNITHERSYFVPKFIPASIIPDPRETQVTENELIQSMKKEEDAYLLFDTEPTPYQEKKGDKTVKSFHKGEEETKMKATNKKTTKTKKAHGVLERSLHGLIEDQGNSLTENSYFKQ</sequence>
<accession>A0A179EPE3</accession>
<protein>
    <submittedName>
        <fullName evidence="2">Uncharacterized protein</fullName>
    </submittedName>
</protein>
<comment type="caution">
    <text evidence="2">The sequence shown here is derived from an EMBL/GenBank/DDBJ whole genome shotgun (WGS) entry which is preliminary data.</text>
</comment>
<evidence type="ECO:0000313" key="3">
    <source>
        <dbReference type="Proteomes" id="UP000078516"/>
    </source>
</evidence>
<name>A0A179EPE3_ENTTH</name>
<feature type="compositionally biased region" description="Polar residues" evidence="1">
    <location>
        <begin position="120"/>
        <end position="138"/>
    </location>
</feature>
<dbReference type="EMBL" id="LWMN01000016">
    <property type="protein sequence ID" value="OAQ55054.1"/>
    <property type="molecule type" value="Genomic_DNA"/>
</dbReference>